<accession>A0A9P1CB63</accession>
<evidence type="ECO:0000313" key="4">
    <source>
        <dbReference type="EMBL" id="CAL4775691.1"/>
    </source>
</evidence>
<proteinExistence type="predicted"/>
<sequence>MCLEAVVLPQSAVHGELQVTTSLLSLLDAALPPGAGAGRALSESSSKIVTKAIFTLQKICGGEGVRSEVCDSNILKKLVELLEDQENLSNVELMNNAGNCSAKIQQFGWGRVYDVPHSDGRPAMSRIEDRFIASSLPRLVCQNWSCPMDPGDPEQHQELCQVSPTESPKRKVAAPRKFDKKRNGVLTAQHLLTTFNDKQIRVSAVNVALMLERADKNADGVLDFTEFVEWLCECRVEERWEEFARQSFAVESMLLLFYKARGFTVQVESLLGTVPELPVPDALQSLDLVELMEATELSPDPIQQALKFREIAAFAKRTAGNCLGLIDSVVRYREKLWKSTEGHRQILGLETNETHSESLVLAGAGQVFGIRLSLEGDQNQYEKARRLAEGYDDWSIKLWNATNVALYHVCKQYGIEVPEVPGPQSVRPALSSLKTSHLMRVMLAMASRLPGRYAVLFGRARLANRRPALMPLYEEKFICPFSIRFSQARIRPTFQDGRDVEASMEEVEAVEAPEGPLKDRYDLLLRAPFPPIEIIRWWPKLREEDGETLLDENGKTILGEPCWFTFDNRRLYCLQAAAIKNWPCRAAAVVHVMHDLPVSKCAPKKFRTTDLGCSVRISRRDDVVPKATWTWMEAAGTESSRMERMTG</sequence>
<dbReference type="EMBL" id="CAMXCT010001259">
    <property type="protein sequence ID" value="CAI3988379.1"/>
    <property type="molecule type" value="Genomic_DNA"/>
</dbReference>
<keyword evidence="1" id="KW-0106">Calcium</keyword>
<feature type="domain" description="EF-hand" evidence="2">
    <location>
        <begin position="202"/>
        <end position="237"/>
    </location>
</feature>
<evidence type="ECO:0000259" key="2">
    <source>
        <dbReference type="PROSITE" id="PS50222"/>
    </source>
</evidence>
<evidence type="ECO:0000313" key="5">
    <source>
        <dbReference type="Proteomes" id="UP001152797"/>
    </source>
</evidence>
<evidence type="ECO:0000256" key="1">
    <source>
        <dbReference type="ARBA" id="ARBA00022837"/>
    </source>
</evidence>
<gene>
    <name evidence="3" type="ORF">C1SCF055_LOCUS15558</name>
</gene>
<dbReference type="EMBL" id="CAMXCT020001259">
    <property type="protein sequence ID" value="CAL1141754.1"/>
    <property type="molecule type" value="Genomic_DNA"/>
</dbReference>
<dbReference type="PROSITE" id="PS00018">
    <property type="entry name" value="EF_HAND_1"/>
    <property type="match status" value="1"/>
</dbReference>
<dbReference type="OrthoDB" id="448562at2759"/>
<organism evidence="3">
    <name type="scientific">Cladocopium goreaui</name>
    <dbReference type="NCBI Taxonomy" id="2562237"/>
    <lineage>
        <taxon>Eukaryota</taxon>
        <taxon>Sar</taxon>
        <taxon>Alveolata</taxon>
        <taxon>Dinophyceae</taxon>
        <taxon>Suessiales</taxon>
        <taxon>Symbiodiniaceae</taxon>
        <taxon>Cladocopium</taxon>
    </lineage>
</organism>
<dbReference type="Proteomes" id="UP001152797">
    <property type="component" value="Unassembled WGS sequence"/>
</dbReference>
<dbReference type="SUPFAM" id="SSF47473">
    <property type="entry name" value="EF-hand"/>
    <property type="match status" value="1"/>
</dbReference>
<dbReference type="InterPro" id="IPR011992">
    <property type="entry name" value="EF-hand-dom_pair"/>
</dbReference>
<keyword evidence="5" id="KW-1185">Reference proteome</keyword>
<reference evidence="3" key="1">
    <citation type="submission" date="2022-10" db="EMBL/GenBank/DDBJ databases">
        <authorList>
            <person name="Chen Y."/>
            <person name="Dougan E. K."/>
            <person name="Chan C."/>
            <person name="Rhodes N."/>
            <person name="Thang M."/>
        </authorList>
    </citation>
    <scope>NUCLEOTIDE SEQUENCE</scope>
</reference>
<dbReference type="EMBL" id="CAMXCT030001259">
    <property type="protein sequence ID" value="CAL4775691.1"/>
    <property type="molecule type" value="Genomic_DNA"/>
</dbReference>
<dbReference type="CDD" id="cd00051">
    <property type="entry name" value="EFh"/>
    <property type="match status" value="1"/>
</dbReference>
<evidence type="ECO:0000313" key="3">
    <source>
        <dbReference type="EMBL" id="CAI3988379.1"/>
    </source>
</evidence>
<name>A0A9P1CB63_9DINO</name>
<dbReference type="AlphaFoldDB" id="A0A9P1CB63"/>
<dbReference type="InterPro" id="IPR002048">
    <property type="entry name" value="EF_hand_dom"/>
</dbReference>
<comment type="caution">
    <text evidence="3">The sequence shown here is derived from an EMBL/GenBank/DDBJ whole genome shotgun (WGS) entry which is preliminary data.</text>
</comment>
<dbReference type="GO" id="GO:0005509">
    <property type="term" value="F:calcium ion binding"/>
    <property type="evidence" value="ECO:0007669"/>
    <property type="project" value="InterPro"/>
</dbReference>
<dbReference type="PROSITE" id="PS50222">
    <property type="entry name" value="EF_HAND_2"/>
    <property type="match status" value="1"/>
</dbReference>
<dbReference type="Gene3D" id="1.10.238.10">
    <property type="entry name" value="EF-hand"/>
    <property type="match status" value="1"/>
</dbReference>
<reference evidence="4 5" key="2">
    <citation type="submission" date="2024-05" db="EMBL/GenBank/DDBJ databases">
        <authorList>
            <person name="Chen Y."/>
            <person name="Shah S."/>
            <person name="Dougan E. K."/>
            <person name="Thang M."/>
            <person name="Chan C."/>
        </authorList>
    </citation>
    <scope>NUCLEOTIDE SEQUENCE [LARGE SCALE GENOMIC DNA]</scope>
</reference>
<protein>
    <recommendedName>
        <fullName evidence="2">EF-hand domain-containing protein</fullName>
    </recommendedName>
</protein>
<dbReference type="InterPro" id="IPR018247">
    <property type="entry name" value="EF_Hand_1_Ca_BS"/>
</dbReference>